<dbReference type="InterPro" id="IPR008271">
    <property type="entry name" value="Ser/Thr_kinase_AS"/>
</dbReference>
<dbReference type="SMART" id="SM00220">
    <property type="entry name" value="S_TKc"/>
    <property type="match status" value="1"/>
</dbReference>
<dbReference type="GO" id="GO:1905818">
    <property type="term" value="P:regulation of chromosome separation"/>
    <property type="evidence" value="ECO:0007669"/>
    <property type="project" value="TreeGrafter"/>
</dbReference>
<dbReference type="GO" id="GO:0005524">
    <property type="term" value="F:ATP binding"/>
    <property type="evidence" value="ECO:0007669"/>
    <property type="project" value="UniProtKB-UniRule"/>
</dbReference>
<dbReference type="CDD" id="cd14132">
    <property type="entry name" value="STKc_CK2_alpha"/>
    <property type="match status" value="1"/>
</dbReference>
<dbReference type="PROSITE" id="PS50011">
    <property type="entry name" value="PROTEIN_KINASE_DOM"/>
    <property type="match status" value="1"/>
</dbReference>
<evidence type="ECO:0000256" key="5">
    <source>
        <dbReference type="ARBA" id="ARBA00022777"/>
    </source>
</evidence>
<dbReference type="PANTHER" id="PTHR24054">
    <property type="entry name" value="CASEIN KINASE II SUBUNIT ALPHA"/>
    <property type="match status" value="1"/>
</dbReference>
<dbReference type="Gene3D" id="1.10.510.10">
    <property type="entry name" value="Transferase(Phosphotransferase) domain 1"/>
    <property type="match status" value="1"/>
</dbReference>
<evidence type="ECO:0000256" key="4">
    <source>
        <dbReference type="ARBA" id="ARBA00022741"/>
    </source>
</evidence>
<feature type="compositionally biased region" description="Low complexity" evidence="8">
    <location>
        <begin position="127"/>
        <end position="150"/>
    </location>
</feature>
<keyword evidence="4 7" id="KW-0547">Nucleotide-binding</keyword>
<dbReference type="AlphaFoldDB" id="A0A8C5WRQ6"/>
<dbReference type="InterPro" id="IPR017441">
    <property type="entry name" value="Protein_kinase_ATP_BS"/>
</dbReference>
<dbReference type="GO" id="GO:0004674">
    <property type="term" value="F:protein serine/threonine kinase activity"/>
    <property type="evidence" value="ECO:0007669"/>
    <property type="project" value="UniProtKB-KW"/>
</dbReference>
<evidence type="ECO:0000313" key="10">
    <source>
        <dbReference type="Ensembl" id="ENSLLTP00000008889.1"/>
    </source>
</evidence>
<sequence length="548" mass="62236">MPPPRLSCRASVAGLATRGTQEPLASPGPKEREILSDYGSRQPRRPGPMARHPGNCSARRRASSWASRRPAGRRESRPVPARGPPRQRGSLQCRGEPAGTAAFLSRGPGRAVLLPPPLPRPVRRLAPRPGQKRPSAAAGRPGLPARPGLAPQPPLVARASGLLLLAELLGRRWCCRFVAPARRPRLLLLVAAPPPGPAMPGPAAGSKARVYAEVNGLRSREYWDYEAHVPTWGNQDDYQLVRKLGRGKYSEVFEAINITNNERVVVKILKPVKKKKIKREVKILENLHGGTNIIKLIDTVKDPVSKTPALVFEYINNTDFKQLYQILTDFDIRFYMYELLKALDYCHSMGIMHRDVKPHNVMIDHQQKKLRLIDWGLAEFYHPAQEYNVRVASRYFKGPELLVDYQMYDYSLDMWSLGCMLASMIFRKEPFFHGQDNYDQLVRIAKVLGTDELYGYLKKYHIELDPHFNDILGQHSRKRWENFIHSENRHLVSPEVLDLLDKLLRYDHQQRLTAKEAMEHPYFYPVVKEQSQPGSDSPVLSSSLTATR</sequence>
<dbReference type="Pfam" id="PF00069">
    <property type="entry name" value="Pkinase"/>
    <property type="match status" value="1"/>
</dbReference>
<evidence type="ECO:0000256" key="3">
    <source>
        <dbReference type="ARBA" id="ARBA00022679"/>
    </source>
</evidence>
<keyword evidence="5" id="KW-0418">Kinase</keyword>
<dbReference type="FunFam" id="3.30.200.20:FF:000088">
    <property type="entry name" value="Casein kinase II subunit alpha"/>
    <property type="match status" value="1"/>
</dbReference>
<reference evidence="10" key="2">
    <citation type="submission" date="2025-09" db="UniProtKB">
        <authorList>
            <consortium name="Ensembl"/>
        </authorList>
    </citation>
    <scope>IDENTIFICATION</scope>
</reference>
<dbReference type="GeneTree" id="ENSGT00390000004215"/>
<feature type="region of interest" description="Disordered" evidence="8">
    <location>
        <begin position="527"/>
        <end position="548"/>
    </location>
</feature>
<gene>
    <name evidence="10" type="primary">CSNK2A2</name>
</gene>
<evidence type="ECO:0000256" key="1">
    <source>
        <dbReference type="ARBA" id="ARBA00012513"/>
    </source>
</evidence>
<keyword evidence="6 7" id="KW-0067">ATP-binding</keyword>
<dbReference type="InterPro" id="IPR000719">
    <property type="entry name" value="Prot_kinase_dom"/>
</dbReference>
<dbReference type="FunFam" id="1.10.510.10:FF:000059">
    <property type="entry name" value="Casein kinase II subunit alpha"/>
    <property type="match status" value="1"/>
</dbReference>
<accession>A0A8C5WRQ6</accession>
<evidence type="ECO:0000256" key="2">
    <source>
        <dbReference type="ARBA" id="ARBA00022527"/>
    </source>
</evidence>
<dbReference type="GO" id="GO:0005956">
    <property type="term" value="C:protein kinase CK2 complex"/>
    <property type="evidence" value="ECO:0007669"/>
    <property type="project" value="TreeGrafter"/>
</dbReference>
<keyword evidence="3" id="KW-0808">Transferase</keyword>
<evidence type="ECO:0000256" key="6">
    <source>
        <dbReference type="ARBA" id="ARBA00022840"/>
    </source>
</evidence>
<dbReference type="EC" id="2.7.11.1" evidence="1"/>
<proteinExistence type="predicted"/>
<dbReference type="PROSITE" id="PS00107">
    <property type="entry name" value="PROTEIN_KINASE_ATP"/>
    <property type="match status" value="1"/>
</dbReference>
<dbReference type="GO" id="GO:0005634">
    <property type="term" value="C:nucleus"/>
    <property type="evidence" value="ECO:0007669"/>
    <property type="project" value="TreeGrafter"/>
</dbReference>
<dbReference type="InterPro" id="IPR045216">
    <property type="entry name" value="CK2_alpha"/>
</dbReference>
<evidence type="ECO:0000313" key="11">
    <source>
        <dbReference type="Proteomes" id="UP000694406"/>
    </source>
</evidence>
<keyword evidence="11" id="KW-1185">Reference proteome</keyword>
<dbReference type="Proteomes" id="UP000694406">
    <property type="component" value="Unplaced"/>
</dbReference>
<evidence type="ECO:0000256" key="8">
    <source>
        <dbReference type="SAM" id="MobiDB-lite"/>
    </source>
</evidence>
<reference evidence="10" key="1">
    <citation type="submission" date="2025-08" db="UniProtKB">
        <authorList>
            <consortium name="Ensembl"/>
        </authorList>
    </citation>
    <scope>IDENTIFICATION</scope>
</reference>
<dbReference type="GO" id="GO:0005829">
    <property type="term" value="C:cytosol"/>
    <property type="evidence" value="ECO:0007669"/>
    <property type="project" value="TreeGrafter"/>
</dbReference>
<dbReference type="Gene3D" id="3.30.200.20">
    <property type="entry name" value="Phosphorylase Kinase, domain 1"/>
    <property type="match status" value="1"/>
</dbReference>
<protein>
    <recommendedName>
        <fullName evidence="1">non-specific serine/threonine protein kinase</fullName>
        <ecNumber evidence="1">2.7.11.1</ecNumber>
    </recommendedName>
</protein>
<dbReference type="InterPro" id="IPR011009">
    <property type="entry name" value="Kinase-like_dom_sf"/>
</dbReference>
<feature type="region of interest" description="Disordered" evidence="8">
    <location>
        <begin position="1"/>
        <end position="150"/>
    </location>
</feature>
<feature type="binding site" evidence="7">
    <location>
        <position position="267"/>
    </location>
    <ligand>
        <name>ATP</name>
        <dbReference type="ChEBI" id="CHEBI:30616"/>
    </ligand>
</feature>
<feature type="domain" description="Protein kinase" evidence="9">
    <location>
        <begin position="238"/>
        <end position="523"/>
    </location>
</feature>
<name>A0A8C5WRQ6_LATLA</name>
<organism evidence="10 11">
    <name type="scientific">Laticauda laticaudata</name>
    <name type="common">Blue-ringed sea krait</name>
    <name type="synonym">Blue-lipped sea krait</name>
    <dbReference type="NCBI Taxonomy" id="8630"/>
    <lineage>
        <taxon>Eukaryota</taxon>
        <taxon>Metazoa</taxon>
        <taxon>Chordata</taxon>
        <taxon>Craniata</taxon>
        <taxon>Vertebrata</taxon>
        <taxon>Euteleostomi</taxon>
        <taxon>Lepidosauria</taxon>
        <taxon>Squamata</taxon>
        <taxon>Bifurcata</taxon>
        <taxon>Unidentata</taxon>
        <taxon>Episquamata</taxon>
        <taxon>Toxicofera</taxon>
        <taxon>Serpentes</taxon>
        <taxon>Colubroidea</taxon>
        <taxon>Elapidae</taxon>
        <taxon>Laticaudinae</taxon>
        <taxon>Laticauda</taxon>
    </lineage>
</organism>
<dbReference type="PROSITE" id="PS00108">
    <property type="entry name" value="PROTEIN_KINASE_ST"/>
    <property type="match status" value="1"/>
</dbReference>
<dbReference type="Ensembl" id="ENSLLTT00000009226.1">
    <property type="protein sequence ID" value="ENSLLTP00000008889.1"/>
    <property type="gene ID" value="ENSLLTG00000006801.1"/>
</dbReference>
<keyword evidence="2" id="KW-0723">Serine/threonine-protein kinase</keyword>
<dbReference type="SUPFAM" id="SSF56112">
    <property type="entry name" value="Protein kinase-like (PK-like)"/>
    <property type="match status" value="1"/>
</dbReference>
<evidence type="ECO:0000256" key="7">
    <source>
        <dbReference type="PROSITE-ProRule" id="PRU10141"/>
    </source>
</evidence>
<evidence type="ECO:0000259" key="9">
    <source>
        <dbReference type="PROSITE" id="PS50011"/>
    </source>
</evidence>
<feature type="compositionally biased region" description="Polar residues" evidence="8">
    <location>
        <begin position="529"/>
        <end position="548"/>
    </location>
</feature>
<dbReference type="PANTHER" id="PTHR24054:SF34">
    <property type="entry name" value="CASEIN KINASE II SUBUNIT ALPHA"/>
    <property type="match status" value="1"/>
</dbReference>